<dbReference type="AlphaFoldDB" id="A0A6P7SQR2"/>
<sequence>MSLKLKMYSFDTNDNKSNMGSAPSATRATRTLGPMNVADDDSLHWQQPQELKFTTFKYPQMGQGNVTVSALKARFDAPLSNKTEINTTRKVADRNSKFKPHTTTDKITNTTSTTKPSLKTLESKNVSTIDRKNVSTLDRKSISSLEQKSLLKQEESGKKLLNNKVESSCDTPNSNSVINGGSSSESGSRLSITTNKINIPAAFACETTNTTSSKQLHARKSPYQTSRQNSQQSNHENSTESPQTKVNASPKHVVLDKGTAMRDPEEIKSLGGSLIKKRTELLTQAIHGNTGTKSKVSAPPTPERSDSLPKGFELNNKDVIIRKRDNKKFQLINKSKLQTVQKCPSKPRKLESNEIIFLLRQYEKAVEELTKSNDTSQGQERCSLIPDMTEEEEEIEDSTSSQSSSTTGYRPIPPPPRKPVASSTSSDQTYDDIGNTPRVDESDDAYDDLTDFQENEKKREKEQKERRDKEEKKRKEKEEKERRKQEKEEKKMRAKLKMDGTEQVLSEGTYTGEVFKPGKLDLAIKKGDRINILRMHNNPAGKWLAKSEDGRLGYVDSQFVEICASNIKNVMGIGHSQTQSSECPARYGWYSLCYGFCYTPGDEDVSADDIYEEIPKV</sequence>
<dbReference type="KEGG" id="osn:115215573"/>
<accession>A0A6P7SQR2</accession>
<gene>
    <name evidence="6" type="primary">LOC115215573</name>
</gene>
<keyword evidence="1 2" id="KW-0728">SH3 domain</keyword>
<evidence type="ECO:0000256" key="3">
    <source>
        <dbReference type="SAM" id="MobiDB-lite"/>
    </source>
</evidence>
<feature type="compositionally biased region" description="Low complexity" evidence="3">
    <location>
        <begin position="173"/>
        <end position="189"/>
    </location>
</feature>
<keyword evidence="5" id="KW-1185">Reference proteome</keyword>
<feature type="compositionally biased region" description="Polar residues" evidence="3">
    <location>
        <begin position="286"/>
        <end position="295"/>
    </location>
</feature>
<feature type="region of interest" description="Disordered" evidence="3">
    <location>
        <begin position="209"/>
        <end position="250"/>
    </location>
</feature>
<protein>
    <submittedName>
        <fullName evidence="6">FYN-binding protein 1 isoform X1</fullName>
    </submittedName>
</protein>
<feature type="compositionally biased region" description="Polar residues" evidence="3">
    <location>
        <begin position="222"/>
        <end position="247"/>
    </location>
</feature>
<feature type="compositionally biased region" description="Acidic residues" evidence="3">
    <location>
        <begin position="441"/>
        <end position="453"/>
    </location>
</feature>
<dbReference type="PROSITE" id="PS50002">
    <property type="entry name" value="SH3"/>
    <property type="match status" value="1"/>
</dbReference>
<dbReference type="PANTHER" id="PTHR16830:SF12">
    <property type="entry name" value="PDZ DOMAIN-CONTAINING PROTEIN"/>
    <property type="match status" value="1"/>
</dbReference>
<proteinExistence type="predicted"/>
<dbReference type="GO" id="GO:0005886">
    <property type="term" value="C:plasma membrane"/>
    <property type="evidence" value="ECO:0007669"/>
    <property type="project" value="InterPro"/>
</dbReference>
<feature type="region of interest" description="Disordered" evidence="3">
    <location>
        <begin position="162"/>
        <end position="189"/>
    </location>
</feature>
<dbReference type="GO" id="GO:0050852">
    <property type="term" value="P:T cell receptor signaling pathway"/>
    <property type="evidence" value="ECO:0007669"/>
    <property type="project" value="TreeGrafter"/>
</dbReference>
<feature type="compositionally biased region" description="Low complexity" evidence="3">
    <location>
        <begin position="105"/>
        <end position="116"/>
    </location>
</feature>
<feature type="compositionally biased region" description="Low complexity" evidence="3">
    <location>
        <begin position="398"/>
        <end position="407"/>
    </location>
</feature>
<dbReference type="Proteomes" id="UP000515154">
    <property type="component" value="Linkage group LG9"/>
</dbReference>
<evidence type="ECO:0000313" key="6">
    <source>
        <dbReference type="RefSeq" id="XP_029640635.2"/>
    </source>
</evidence>
<dbReference type="RefSeq" id="XP_029640635.2">
    <property type="nucleotide sequence ID" value="XM_029784775.2"/>
</dbReference>
<evidence type="ECO:0000259" key="4">
    <source>
        <dbReference type="PROSITE" id="PS50002"/>
    </source>
</evidence>
<feature type="region of interest" description="Disordered" evidence="3">
    <location>
        <begin position="389"/>
        <end position="500"/>
    </location>
</feature>
<reference evidence="6" key="1">
    <citation type="submission" date="2025-08" db="UniProtKB">
        <authorList>
            <consortium name="RefSeq"/>
        </authorList>
    </citation>
    <scope>IDENTIFICATION</scope>
</reference>
<dbReference type="GO" id="GO:0007229">
    <property type="term" value="P:integrin-mediated signaling pathway"/>
    <property type="evidence" value="ECO:0007669"/>
    <property type="project" value="InterPro"/>
</dbReference>
<name>A0A6P7SQR2_9MOLL</name>
<organism evidence="5 6">
    <name type="scientific">Octopus sinensis</name>
    <name type="common">East Asian common octopus</name>
    <dbReference type="NCBI Taxonomy" id="2607531"/>
    <lineage>
        <taxon>Eukaryota</taxon>
        <taxon>Metazoa</taxon>
        <taxon>Spiralia</taxon>
        <taxon>Lophotrochozoa</taxon>
        <taxon>Mollusca</taxon>
        <taxon>Cephalopoda</taxon>
        <taxon>Coleoidea</taxon>
        <taxon>Octopodiformes</taxon>
        <taxon>Octopoda</taxon>
        <taxon>Incirrata</taxon>
        <taxon>Octopodidae</taxon>
        <taxon>Octopus</taxon>
    </lineage>
</organism>
<feature type="region of interest" description="Disordered" evidence="3">
    <location>
        <begin position="97"/>
        <end position="116"/>
    </location>
</feature>
<dbReference type="InterPro" id="IPR043443">
    <property type="entry name" value="FYB1/2-like"/>
</dbReference>
<dbReference type="Gene3D" id="2.30.30.40">
    <property type="entry name" value="SH3 Domains"/>
    <property type="match status" value="1"/>
</dbReference>
<dbReference type="InterPro" id="IPR001452">
    <property type="entry name" value="SH3_domain"/>
</dbReference>
<evidence type="ECO:0000256" key="2">
    <source>
        <dbReference type="PROSITE-ProRule" id="PRU00192"/>
    </source>
</evidence>
<dbReference type="PANTHER" id="PTHR16830">
    <property type="entry name" value="SH2 CONTAINING ADAPTOR PRAM-1 RELATED"/>
    <property type="match status" value="1"/>
</dbReference>
<dbReference type="GO" id="GO:0072659">
    <property type="term" value="P:protein localization to plasma membrane"/>
    <property type="evidence" value="ECO:0007669"/>
    <property type="project" value="TreeGrafter"/>
</dbReference>
<feature type="domain" description="SH3" evidence="4">
    <location>
        <begin position="499"/>
        <end position="565"/>
    </location>
</feature>
<evidence type="ECO:0000313" key="5">
    <source>
        <dbReference type="Proteomes" id="UP000515154"/>
    </source>
</evidence>
<feature type="compositionally biased region" description="Basic and acidic residues" evidence="3">
    <location>
        <begin position="454"/>
        <end position="500"/>
    </location>
</feature>
<dbReference type="SUPFAM" id="SSF50044">
    <property type="entry name" value="SH3-domain"/>
    <property type="match status" value="1"/>
</dbReference>
<feature type="region of interest" description="Disordered" evidence="3">
    <location>
        <begin position="285"/>
        <end position="311"/>
    </location>
</feature>
<dbReference type="InterPro" id="IPR036028">
    <property type="entry name" value="SH3-like_dom_sf"/>
</dbReference>
<evidence type="ECO:0000256" key="1">
    <source>
        <dbReference type="ARBA" id="ARBA00022443"/>
    </source>
</evidence>